<dbReference type="eggNOG" id="ENOG502RIZM">
    <property type="taxonomic scope" value="Eukaryota"/>
</dbReference>
<dbReference type="AlphaFoldDB" id="Q2H7E3"/>
<dbReference type="HOGENOM" id="CLU_681520_0_0_1"/>
<name>Q2H7E3_CHAGB</name>
<dbReference type="OrthoDB" id="5358398at2759"/>
<feature type="region of interest" description="Disordered" evidence="1">
    <location>
        <begin position="86"/>
        <end position="106"/>
    </location>
</feature>
<gene>
    <name evidence="3" type="ORF">CHGG_05422</name>
</gene>
<feature type="region of interest" description="Disordered" evidence="1">
    <location>
        <begin position="306"/>
        <end position="340"/>
    </location>
</feature>
<evidence type="ECO:0000259" key="2">
    <source>
        <dbReference type="Pfam" id="PF17648"/>
    </source>
</evidence>
<dbReference type="PANTHER" id="PTHR38695">
    <property type="entry name" value="AMINO ACID PERMEASE_ SLC12A DOMAIN-CONTAINING PROTEIN"/>
    <property type="match status" value="1"/>
</dbReference>
<reference evidence="4" key="1">
    <citation type="journal article" date="2015" name="Genome Announc.">
        <title>Draft genome sequence of the cellulolytic fungus Chaetomium globosum.</title>
        <authorList>
            <person name="Cuomo C.A."/>
            <person name="Untereiner W.A."/>
            <person name="Ma L.-J."/>
            <person name="Grabherr M."/>
            <person name="Birren B.W."/>
        </authorList>
    </citation>
    <scope>NUCLEOTIDE SEQUENCE [LARGE SCALE GENOMIC DNA]</scope>
    <source>
        <strain evidence="4">ATCC 6205 / CBS 148.51 / DSM 1962 / NBRC 6347 / NRRL 1970</strain>
    </source>
</reference>
<dbReference type="InterPro" id="IPR040841">
    <property type="entry name" value="Luciferase_dom"/>
</dbReference>
<dbReference type="InterPro" id="IPR048273">
    <property type="entry name" value="Luciferase"/>
</dbReference>
<evidence type="ECO:0000256" key="1">
    <source>
        <dbReference type="SAM" id="MobiDB-lite"/>
    </source>
</evidence>
<dbReference type="GeneID" id="4390235"/>
<keyword evidence="4" id="KW-1185">Reference proteome</keyword>
<accession>Q2H7E3</accession>
<dbReference type="RefSeq" id="XP_001221517.1">
    <property type="nucleotide sequence ID" value="XM_001221516.1"/>
</dbReference>
<dbReference type="Proteomes" id="UP000001056">
    <property type="component" value="Unassembled WGS sequence"/>
</dbReference>
<feature type="domain" description="Luciferase" evidence="2">
    <location>
        <begin position="75"/>
        <end position="162"/>
    </location>
</feature>
<protein>
    <recommendedName>
        <fullName evidence="2">Luciferase domain-containing protein</fullName>
    </recommendedName>
</protein>
<dbReference type="VEuPathDB" id="FungiDB:CHGG_05422"/>
<dbReference type="Pfam" id="PF17648">
    <property type="entry name" value="Luciferase"/>
    <property type="match status" value="1"/>
</dbReference>
<dbReference type="EMBL" id="CH408031">
    <property type="protein sequence ID" value="EAQ88803.1"/>
    <property type="molecule type" value="Genomic_DNA"/>
</dbReference>
<dbReference type="PANTHER" id="PTHR38695:SF1">
    <property type="entry name" value="AMINO ACID PERMEASE_ SLC12A DOMAIN-CONTAINING PROTEIN"/>
    <property type="match status" value="1"/>
</dbReference>
<dbReference type="InParanoid" id="Q2H7E3"/>
<proteinExistence type="predicted"/>
<organism evidence="3 4">
    <name type="scientific">Chaetomium globosum (strain ATCC 6205 / CBS 148.51 / DSM 1962 / NBRC 6347 / NRRL 1970)</name>
    <name type="common">Soil fungus</name>
    <dbReference type="NCBI Taxonomy" id="306901"/>
    <lineage>
        <taxon>Eukaryota</taxon>
        <taxon>Fungi</taxon>
        <taxon>Dikarya</taxon>
        <taxon>Ascomycota</taxon>
        <taxon>Pezizomycotina</taxon>
        <taxon>Sordariomycetes</taxon>
        <taxon>Sordariomycetidae</taxon>
        <taxon>Sordariales</taxon>
        <taxon>Chaetomiaceae</taxon>
        <taxon>Chaetomium</taxon>
    </lineage>
</organism>
<evidence type="ECO:0000313" key="4">
    <source>
        <dbReference type="Proteomes" id="UP000001056"/>
    </source>
</evidence>
<sequence length="404" mass="44161">MLAPFYRKDLASGDLYLPILEPLAVVVRRGRPVIGPEQIPIAAIPRGDNYRRRAAASRQRDPSQWELMDQAEIQGHLYQGRDIEVSTPTPARGRGRGSGAQPVSEAGWGERHPLCANDKRWFRLLFHGVMEQRLPVPEGLVLVYAPRDEGELQVLDAILQAAVWYATRGEVCPVVFGAEHPKTENQGSAQLRGAALCERCFISMRNAPPSGRGGCLHVCTCPYAVGKKWEDSPNKLQEITLPETGGDLGLSNPHRVWSTPDPVTPWGPNPETSSPLSPFEPLSFPNYAWPGYTPFEGANLAQVEATPDTDDVDQGEQDCSMFSPRPYPGRSRGGPAASPQSCIGILEGEAIGLSLAAEPTGGLEGRVPAIAVGHHWLRYEKEGEEKEKVMMGAMMPLQRTTSFK</sequence>
<feature type="compositionally biased region" description="Acidic residues" evidence="1">
    <location>
        <begin position="307"/>
        <end position="316"/>
    </location>
</feature>
<evidence type="ECO:0000313" key="3">
    <source>
        <dbReference type="EMBL" id="EAQ88803.1"/>
    </source>
</evidence>